<feature type="non-terminal residue" evidence="1">
    <location>
        <position position="1"/>
    </location>
</feature>
<proteinExistence type="predicted"/>
<name>X1LQP2_9ZZZZ</name>
<reference evidence="1" key="1">
    <citation type="journal article" date="2014" name="Front. Microbiol.">
        <title>High frequency of phylogenetically diverse reductive dehalogenase-homologous genes in deep subseafloor sedimentary metagenomes.</title>
        <authorList>
            <person name="Kawai M."/>
            <person name="Futagami T."/>
            <person name="Toyoda A."/>
            <person name="Takaki Y."/>
            <person name="Nishi S."/>
            <person name="Hori S."/>
            <person name="Arai W."/>
            <person name="Tsubouchi T."/>
            <person name="Morono Y."/>
            <person name="Uchiyama I."/>
            <person name="Ito T."/>
            <person name="Fujiyama A."/>
            <person name="Inagaki F."/>
            <person name="Takami H."/>
        </authorList>
    </citation>
    <scope>NUCLEOTIDE SEQUENCE</scope>
    <source>
        <strain evidence="1">Expedition CK06-06</strain>
    </source>
</reference>
<accession>X1LQP2</accession>
<dbReference type="AlphaFoldDB" id="X1LQP2"/>
<dbReference type="EMBL" id="BARV01007200">
    <property type="protein sequence ID" value="GAI04715.1"/>
    <property type="molecule type" value="Genomic_DNA"/>
</dbReference>
<sequence length="59" mass="7142">KENKREKATEDTEKDKKYYIFKKQFNIFSVFSVLSVAKNKKEKSREDTKAQRRREIGKN</sequence>
<evidence type="ECO:0000313" key="1">
    <source>
        <dbReference type="EMBL" id="GAI04715.1"/>
    </source>
</evidence>
<comment type="caution">
    <text evidence="1">The sequence shown here is derived from an EMBL/GenBank/DDBJ whole genome shotgun (WGS) entry which is preliminary data.</text>
</comment>
<protein>
    <submittedName>
        <fullName evidence="1">Uncharacterized protein</fullName>
    </submittedName>
</protein>
<organism evidence="1">
    <name type="scientific">marine sediment metagenome</name>
    <dbReference type="NCBI Taxonomy" id="412755"/>
    <lineage>
        <taxon>unclassified sequences</taxon>
        <taxon>metagenomes</taxon>
        <taxon>ecological metagenomes</taxon>
    </lineage>
</organism>
<gene>
    <name evidence="1" type="ORF">S06H3_14702</name>
</gene>